<dbReference type="Proteomes" id="UP001270362">
    <property type="component" value="Unassembled WGS sequence"/>
</dbReference>
<dbReference type="EMBL" id="JAULSO010000024">
    <property type="protein sequence ID" value="KAK3680521.1"/>
    <property type="molecule type" value="Genomic_DNA"/>
</dbReference>
<dbReference type="InterPro" id="IPR003615">
    <property type="entry name" value="HNH_nuc"/>
</dbReference>
<organism evidence="2 3">
    <name type="scientific">Podospora appendiculata</name>
    <dbReference type="NCBI Taxonomy" id="314037"/>
    <lineage>
        <taxon>Eukaryota</taxon>
        <taxon>Fungi</taxon>
        <taxon>Dikarya</taxon>
        <taxon>Ascomycota</taxon>
        <taxon>Pezizomycotina</taxon>
        <taxon>Sordariomycetes</taxon>
        <taxon>Sordariomycetidae</taxon>
        <taxon>Sordariales</taxon>
        <taxon>Podosporaceae</taxon>
        <taxon>Podospora</taxon>
    </lineage>
</organism>
<dbReference type="Pfam" id="PF13391">
    <property type="entry name" value="HNH_2"/>
    <property type="match status" value="1"/>
</dbReference>
<sequence>SITPSPVVLRAQAIDRFRRIVAHFENTEQQPASSRSCDGYNRPVLVRLTFEYARSPESQDKVLEAFFQSLALGMLDDNNGIDLSDDREVASLRTLVFSFADHLIYHFFLPLRASTGKTPQPTPTYHIAVQQVQTQEEQQRMQEFVGTPERLGALRGLCLTRDRHRCVITRAFNQDELAQRLRQSPQSPAIDDDGNVLNPRDGYSHLEVAHILPFGLTKAEEGGELICGLFFESKKATIAILNMFDVGVIHLIEGIDIDRPRNAITLSLEMHRFFGNFEIFFERVADGDTADTYQIQAFHPFLSAQLQFPIRRTLFSHASIDPPLERLLELHSAIGHVQRCSRRIRWLSPTTAKPLPPTALHAPSSRPLCQVLVPRRPTLFNRSQAGCARRLRPGMHAKLLPCMMRIGWGQQGAPQAVATIRQHLQPPWASSTPCRPARGVARWLVD</sequence>
<evidence type="ECO:0000259" key="1">
    <source>
        <dbReference type="Pfam" id="PF13391"/>
    </source>
</evidence>
<feature type="domain" description="HNH nuclease" evidence="1">
    <location>
        <begin position="175"/>
        <end position="282"/>
    </location>
</feature>
<evidence type="ECO:0000313" key="3">
    <source>
        <dbReference type="Proteomes" id="UP001270362"/>
    </source>
</evidence>
<gene>
    <name evidence="2" type="ORF">B0T22DRAFT_389038</name>
</gene>
<reference evidence="2" key="2">
    <citation type="submission" date="2023-06" db="EMBL/GenBank/DDBJ databases">
        <authorList>
            <consortium name="Lawrence Berkeley National Laboratory"/>
            <person name="Haridas S."/>
            <person name="Hensen N."/>
            <person name="Bonometti L."/>
            <person name="Westerberg I."/>
            <person name="Brannstrom I.O."/>
            <person name="Guillou S."/>
            <person name="Cros-Aarteil S."/>
            <person name="Calhoun S."/>
            <person name="Kuo A."/>
            <person name="Mondo S."/>
            <person name="Pangilinan J."/>
            <person name="Riley R."/>
            <person name="Labutti K."/>
            <person name="Andreopoulos B."/>
            <person name="Lipzen A."/>
            <person name="Chen C."/>
            <person name="Yanf M."/>
            <person name="Daum C."/>
            <person name="Ng V."/>
            <person name="Clum A."/>
            <person name="Steindorff A."/>
            <person name="Ohm R."/>
            <person name="Martin F."/>
            <person name="Silar P."/>
            <person name="Natvig D."/>
            <person name="Lalanne C."/>
            <person name="Gautier V."/>
            <person name="Ament-Velasquez S.L."/>
            <person name="Kruys A."/>
            <person name="Hutchinson M.I."/>
            <person name="Powell A.J."/>
            <person name="Barry K."/>
            <person name="Miller A.N."/>
            <person name="Grigoriev I.V."/>
            <person name="Debuchy R."/>
            <person name="Gladieux P."/>
            <person name="Thoren M.H."/>
            <person name="Johannesson H."/>
        </authorList>
    </citation>
    <scope>NUCLEOTIDE SEQUENCE</scope>
    <source>
        <strain evidence="2">CBS 314.62</strain>
    </source>
</reference>
<dbReference type="AlphaFoldDB" id="A0AAE0WYH2"/>
<proteinExistence type="predicted"/>
<accession>A0AAE0WYH2</accession>
<keyword evidence="3" id="KW-1185">Reference proteome</keyword>
<comment type="caution">
    <text evidence="2">The sequence shown here is derived from an EMBL/GenBank/DDBJ whole genome shotgun (WGS) entry which is preliminary data.</text>
</comment>
<feature type="non-terminal residue" evidence="2">
    <location>
        <position position="446"/>
    </location>
</feature>
<evidence type="ECO:0000313" key="2">
    <source>
        <dbReference type="EMBL" id="KAK3680521.1"/>
    </source>
</evidence>
<name>A0AAE0WYH2_9PEZI</name>
<reference evidence="2" key="1">
    <citation type="journal article" date="2023" name="Mol. Phylogenet. Evol.">
        <title>Genome-scale phylogeny and comparative genomics of the fungal order Sordariales.</title>
        <authorList>
            <person name="Hensen N."/>
            <person name="Bonometti L."/>
            <person name="Westerberg I."/>
            <person name="Brannstrom I.O."/>
            <person name="Guillou S."/>
            <person name="Cros-Aarteil S."/>
            <person name="Calhoun S."/>
            <person name="Haridas S."/>
            <person name="Kuo A."/>
            <person name="Mondo S."/>
            <person name="Pangilinan J."/>
            <person name="Riley R."/>
            <person name="LaButti K."/>
            <person name="Andreopoulos B."/>
            <person name="Lipzen A."/>
            <person name="Chen C."/>
            <person name="Yan M."/>
            <person name="Daum C."/>
            <person name="Ng V."/>
            <person name="Clum A."/>
            <person name="Steindorff A."/>
            <person name="Ohm R.A."/>
            <person name="Martin F."/>
            <person name="Silar P."/>
            <person name="Natvig D.O."/>
            <person name="Lalanne C."/>
            <person name="Gautier V."/>
            <person name="Ament-Velasquez S.L."/>
            <person name="Kruys A."/>
            <person name="Hutchinson M.I."/>
            <person name="Powell A.J."/>
            <person name="Barry K."/>
            <person name="Miller A.N."/>
            <person name="Grigoriev I.V."/>
            <person name="Debuchy R."/>
            <person name="Gladieux P."/>
            <person name="Hiltunen Thoren M."/>
            <person name="Johannesson H."/>
        </authorList>
    </citation>
    <scope>NUCLEOTIDE SEQUENCE</scope>
    <source>
        <strain evidence="2">CBS 314.62</strain>
    </source>
</reference>
<protein>
    <recommendedName>
        <fullName evidence="1">HNH nuclease domain-containing protein</fullName>
    </recommendedName>
</protein>